<dbReference type="InterPro" id="IPR008670">
    <property type="entry name" value="CoA_reduct_LuxC"/>
</dbReference>
<evidence type="ECO:0000313" key="2">
    <source>
        <dbReference type="EMBL" id="MCZ8531803.1"/>
    </source>
</evidence>
<dbReference type="GO" id="GO:0008218">
    <property type="term" value="P:bioluminescence"/>
    <property type="evidence" value="ECO:0007669"/>
    <property type="project" value="InterPro"/>
</dbReference>
<dbReference type="Proteomes" id="UP001152172">
    <property type="component" value="Unassembled WGS sequence"/>
</dbReference>
<sequence length="398" mass="45359">MKVFWPKYQSFEDALARLEGVKPLAPFDKEVLAFTQALSKRLVRMRNMPEVVALGYWLRRANISEMKTAWEAEITDKIVKSRGTVFHIAPSNVDTIFVYSWMLSLLAGNRNVIRVSSKEQGNDLLEAILEELASSAFQKIANQTIICTYGHEENATEILSGLCHTRVIWGGDATIQKIRETSLAPMANELAFPDRFSLAALSAEQVNQLNDEDLTKLLEQFYNDVFWFDQMACSSPRLVTWAGEKDEIVSAKLRFWSTFEKMVQSKEYELMAATQVLKYTTSLWLAADDEVDTVRNEQYFSRIQLTQVPSEARERHCGGGLFFEYDVERLADLAEVIIDKDQTLAYFGFNRSDLLIFTGGIETRGMDRIVPIGQALNFDGVWDGQSFLRSFTREVVII</sequence>
<dbReference type="EMBL" id="JAMKBI010000001">
    <property type="protein sequence ID" value="MCZ8531803.1"/>
    <property type="molecule type" value="Genomic_DNA"/>
</dbReference>
<dbReference type="GO" id="GO:0003995">
    <property type="term" value="F:acyl-CoA dehydrogenase activity"/>
    <property type="evidence" value="ECO:0007669"/>
    <property type="project" value="InterPro"/>
</dbReference>
<dbReference type="AlphaFoldDB" id="A0A9X3L5J4"/>
<keyword evidence="3" id="KW-1185">Reference proteome</keyword>
<gene>
    <name evidence="2" type="ORF">M9R61_00420</name>
</gene>
<dbReference type="RefSeq" id="WP_269920497.1">
    <property type="nucleotide sequence ID" value="NZ_JAMKBI010000001.1"/>
</dbReference>
<reference evidence="2" key="1">
    <citation type="submission" date="2022-05" db="EMBL/GenBank/DDBJ databases">
        <authorList>
            <person name="Colautti A."/>
            <person name="Iacumin L."/>
        </authorList>
    </citation>
    <scope>NUCLEOTIDE SEQUENCE</scope>
    <source>
        <strain evidence="2">DSM 30747</strain>
    </source>
</reference>
<keyword evidence="1" id="KW-0521">NADP</keyword>
<name>A0A9X3L5J4_9BACI</name>
<accession>A0A9X3L5J4</accession>
<proteinExistence type="predicted"/>
<comment type="caution">
    <text evidence="2">The sequence shown here is derived from an EMBL/GenBank/DDBJ whole genome shotgun (WGS) entry which is preliminary data.</text>
</comment>
<dbReference type="Pfam" id="PF05893">
    <property type="entry name" value="LuxC"/>
    <property type="match status" value="1"/>
</dbReference>
<evidence type="ECO:0000256" key="1">
    <source>
        <dbReference type="ARBA" id="ARBA00022857"/>
    </source>
</evidence>
<evidence type="ECO:0000313" key="3">
    <source>
        <dbReference type="Proteomes" id="UP001152172"/>
    </source>
</evidence>
<protein>
    <submittedName>
        <fullName evidence="2">Acyl-CoA reductase</fullName>
    </submittedName>
</protein>
<organism evidence="2 3">
    <name type="scientific">Psychrobacillus psychrodurans</name>
    <dbReference type="NCBI Taxonomy" id="126157"/>
    <lineage>
        <taxon>Bacteria</taxon>
        <taxon>Bacillati</taxon>
        <taxon>Bacillota</taxon>
        <taxon>Bacilli</taxon>
        <taxon>Bacillales</taxon>
        <taxon>Bacillaceae</taxon>
        <taxon>Psychrobacillus</taxon>
    </lineage>
</organism>